<proteinExistence type="predicted"/>
<reference evidence="2" key="1">
    <citation type="journal article" date="2024" name="Toxins">
        <title>Genome Sequence Analysis of Native Xenorhabdus Strains Isolated from Entomopathogenic Nematodes in Argentina.</title>
        <authorList>
            <person name="Palma L."/>
            <person name="Frizzo L."/>
            <person name="Kaiser S."/>
            <person name="Berry C."/>
            <person name="Caballero P."/>
            <person name="Bode H.B."/>
            <person name="Del Valle E.E."/>
        </authorList>
    </citation>
    <scope>NUCLEOTIDE SEQUENCE [LARGE SCALE GENOMIC DNA]</scope>
    <source>
        <strain evidence="2">12</strain>
    </source>
</reference>
<dbReference type="Proteomes" id="UP001271890">
    <property type="component" value="Unassembled WGS sequence"/>
</dbReference>
<dbReference type="InterPro" id="IPR004929">
    <property type="entry name" value="I-spanin"/>
</dbReference>
<evidence type="ECO:0000313" key="1">
    <source>
        <dbReference type="EMBL" id="MDX7989252.1"/>
    </source>
</evidence>
<accession>A0ABU4SEM6</accession>
<sequence length="149" mass="16995">MKNLIVALIIALLLTAFSTYHYYVKYSRQLEIHEDKITEIQQLTDTINYQNTDIEMLHELDAKHMEKLTNDKAEIDTLRADIAAARRKLRIKAICPVREATPSGSVGDAVTVELSGETGSTVLDIREGIIKDRAKLRYLQDYVKTECIR</sequence>
<dbReference type="EMBL" id="VCDN01000110">
    <property type="protein sequence ID" value="MDX7989252.1"/>
    <property type="molecule type" value="Genomic_DNA"/>
</dbReference>
<protein>
    <submittedName>
        <fullName evidence="1">Lysis protein</fullName>
    </submittedName>
</protein>
<comment type="caution">
    <text evidence="1">The sequence shown here is derived from an EMBL/GenBank/DDBJ whole genome shotgun (WGS) entry which is preliminary data.</text>
</comment>
<keyword evidence="2" id="KW-1185">Reference proteome</keyword>
<organism evidence="1 2">
    <name type="scientific">Xenorhabdus santafensis</name>
    <dbReference type="NCBI Taxonomy" id="2582833"/>
    <lineage>
        <taxon>Bacteria</taxon>
        <taxon>Pseudomonadati</taxon>
        <taxon>Pseudomonadota</taxon>
        <taxon>Gammaproteobacteria</taxon>
        <taxon>Enterobacterales</taxon>
        <taxon>Morganellaceae</taxon>
        <taxon>Xenorhabdus</taxon>
    </lineage>
</organism>
<name>A0ABU4SEM6_9GAMM</name>
<dbReference type="Pfam" id="PF03245">
    <property type="entry name" value="Phage_lysis"/>
    <property type="match status" value="1"/>
</dbReference>
<gene>
    <name evidence="1" type="ORF">FE392_18395</name>
</gene>
<evidence type="ECO:0000313" key="2">
    <source>
        <dbReference type="Proteomes" id="UP001271890"/>
    </source>
</evidence>